<comment type="caution">
    <text evidence="2">The sequence shown here is derived from an EMBL/GenBank/DDBJ whole genome shotgun (WGS) entry which is preliminary data.</text>
</comment>
<reference evidence="2 3" key="1">
    <citation type="submission" date="2017-04" db="EMBL/GenBank/DDBJ databases">
        <title>Draft genome sequence of Zooshikella ganghwensis VG4 isolated from Red Sea sediments.</title>
        <authorList>
            <person name="Rehman Z."/>
            <person name="Alam I."/>
            <person name="Kamau A."/>
            <person name="Bajic V."/>
            <person name="Leiknes T."/>
        </authorList>
    </citation>
    <scope>NUCLEOTIDE SEQUENCE [LARGE SCALE GENOMIC DNA]</scope>
    <source>
        <strain evidence="2 3">VG4</strain>
    </source>
</reference>
<dbReference type="AlphaFoldDB" id="A0A4P9VJ19"/>
<evidence type="ECO:0000313" key="2">
    <source>
        <dbReference type="EMBL" id="RDH43203.1"/>
    </source>
</evidence>
<keyword evidence="3" id="KW-1185">Reference proteome</keyword>
<feature type="transmembrane region" description="Helical" evidence="1">
    <location>
        <begin position="209"/>
        <end position="228"/>
    </location>
</feature>
<proteinExistence type="predicted"/>
<evidence type="ECO:0000256" key="1">
    <source>
        <dbReference type="SAM" id="Phobius"/>
    </source>
</evidence>
<feature type="transmembrane region" description="Helical" evidence="1">
    <location>
        <begin position="98"/>
        <end position="118"/>
    </location>
</feature>
<feature type="transmembrane region" description="Helical" evidence="1">
    <location>
        <begin position="12"/>
        <end position="33"/>
    </location>
</feature>
<organism evidence="2 3">
    <name type="scientific">Zooshikella ganghwensis</name>
    <dbReference type="NCBI Taxonomy" id="202772"/>
    <lineage>
        <taxon>Bacteria</taxon>
        <taxon>Pseudomonadati</taxon>
        <taxon>Pseudomonadota</taxon>
        <taxon>Gammaproteobacteria</taxon>
        <taxon>Oceanospirillales</taxon>
        <taxon>Zooshikellaceae</taxon>
        <taxon>Zooshikella</taxon>
    </lineage>
</organism>
<dbReference type="EMBL" id="NDXW01000001">
    <property type="protein sequence ID" value="RDH43203.1"/>
    <property type="molecule type" value="Genomic_DNA"/>
</dbReference>
<feature type="transmembrane region" description="Helical" evidence="1">
    <location>
        <begin position="286"/>
        <end position="309"/>
    </location>
</feature>
<sequence>MKMIFNIMSDIFQLLLYIATPYTFYLLINFFVLKDIAKGSDHSVHLGLIRRIKSNGNKYGTYLTSKNEKNLLYPQLYHLMLSYFDIEWLEKKYSNINILIHFLDYLCFNLFASYFFYMKLVPLEFFFWVNIIYITFPISYAVWNAKNGGLSARAFGLLLTNIYVYLIAIYIIEGEIELILLMIPIATSVLFSSQMGWQFILLGTPFLSLYYNDPILLIIPIACYILFFMIIPKKAKSFMCGQYYHKKNYALFLSKIFILRYRNSVYLDFLSDFYKELKNNLVRGLYYIYTNPIVVAIYGVPYLWLVLLAYALNANDFSESILLGIIYTSLLLFILTSFKNTRFLGEPQRYLEFSIPIISVLLCFNYNFIAILIISLMSSIFIILSNRIISLHKGGSDISKDRIHIINELRQIAAEKLVVSNDNDLLKYMPELKAECIRPDFTCNYKNKEEFYRFYYDYDVNKISISGVLEFIESYSPDFVVINKKIYSDCKIKWCLKNYCFNKTVGDFVIYNLR</sequence>
<name>A0A4P9VJ19_9GAMM</name>
<feature type="transmembrane region" description="Helical" evidence="1">
    <location>
        <begin position="155"/>
        <end position="172"/>
    </location>
</feature>
<feature type="transmembrane region" description="Helical" evidence="1">
    <location>
        <begin position="358"/>
        <end position="384"/>
    </location>
</feature>
<feature type="transmembrane region" description="Helical" evidence="1">
    <location>
        <begin position="179"/>
        <end position="197"/>
    </location>
</feature>
<keyword evidence="1" id="KW-0472">Membrane</keyword>
<keyword evidence="1" id="KW-0812">Transmembrane</keyword>
<keyword evidence="1" id="KW-1133">Transmembrane helix</keyword>
<feature type="transmembrane region" description="Helical" evidence="1">
    <location>
        <begin position="321"/>
        <end position="338"/>
    </location>
</feature>
<feature type="transmembrane region" description="Helical" evidence="1">
    <location>
        <begin position="125"/>
        <end position="143"/>
    </location>
</feature>
<evidence type="ECO:0000313" key="3">
    <source>
        <dbReference type="Proteomes" id="UP000257039"/>
    </source>
</evidence>
<evidence type="ECO:0008006" key="4">
    <source>
        <dbReference type="Google" id="ProtNLM"/>
    </source>
</evidence>
<protein>
    <recommendedName>
        <fullName evidence="4">DUF2079 domain-containing protein</fullName>
    </recommendedName>
</protein>
<gene>
    <name evidence="2" type="ORF">B9G39_06985</name>
</gene>
<accession>A0A4P9VJ19</accession>
<dbReference type="Proteomes" id="UP000257039">
    <property type="component" value="Unassembled WGS sequence"/>
</dbReference>